<sequence length="194" mass="20717">MEGVVLAESMTRGITTMKVGARGTEVLVLATGENIAAGSRSPGRRRNHTPVREGSEERRAKIEQWNREREQPRREENVLMDVCGMEISSMTPSNSHLRSMEDIITDLNGVSGAAAGERICLQHVSSYNLDEEESTLVASGSNCHKQVTGIVADKLRSPVYLTAQSSKKPEVGLSGSGSGGKSCSSIGSTGEKLA</sequence>
<feature type="region of interest" description="Disordered" evidence="1">
    <location>
        <begin position="165"/>
        <end position="194"/>
    </location>
</feature>
<organism evidence="2 3">
    <name type="scientific">Morella rubra</name>
    <name type="common">Chinese bayberry</name>
    <dbReference type="NCBI Taxonomy" id="262757"/>
    <lineage>
        <taxon>Eukaryota</taxon>
        <taxon>Viridiplantae</taxon>
        <taxon>Streptophyta</taxon>
        <taxon>Embryophyta</taxon>
        <taxon>Tracheophyta</taxon>
        <taxon>Spermatophyta</taxon>
        <taxon>Magnoliopsida</taxon>
        <taxon>eudicotyledons</taxon>
        <taxon>Gunneridae</taxon>
        <taxon>Pentapetalae</taxon>
        <taxon>rosids</taxon>
        <taxon>fabids</taxon>
        <taxon>Fagales</taxon>
        <taxon>Myricaceae</taxon>
        <taxon>Morella</taxon>
    </lineage>
</organism>
<name>A0A6A1UKG0_9ROSI</name>
<evidence type="ECO:0000313" key="3">
    <source>
        <dbReference type="Proteomes" id="UP000516437"/>
    </source>
</evidence>
<proteinExistence type="predicted"/>
<feature type="region of interest" description="Disordered" evidence="1">
    <location>
        <begin position="37"/>
        <end position="60"/>
    </location>
</feature>
<protein>
    <submittedName>
        <fullName evidence="2">Uncharacterized protein</fullName>
    </submittedName>
</protein>
<evidence type="ECO:0000256" key="1">
    <source>
        <dbReference type="SAM" id="MobiDB-lite"/>
    </source>
</evidence>
<dbReference type="AlphaFoldDB" id="A0A6A1UKG0"/>
<dbReference type="EMBL" id="RXIC02000160">
    <property type="protein sequence ID" value="KAB1200468.1"/>
    <property type="molecule type" value="Genomic_DNA"/>
</dbReference>
<gene>
    <name evidence="2" type="ORF">CJ030_MR0G007158</name>
</gene>
<keyword evidence="3" id="KW-1185">Reference proteome</keyword>
<reference evidence="2 3" key="1">
    <citation type="journal article" date="2019" name="Plant Biotechnol. J.">
        <title>The red bayberry genome and genetic basis of sex determination.</title>
        <authorList>
            <person name="Jia H.M."/>
            <person name="Jia H.J."/>
            <person name="Cai Q.L."/>
            <person name="Wang Y."/>
            <person name="Zhao H.B."/>
            <person name="Yang W.F."/>
            <person name="Wang G.Y."/>
            <person name="Li Y.H."/>
            <person name="Zhan D.L."/>
            <person name="Shen Y.T."/>
            <person name="Niu Q.F."/>
            <person name="Chang L."/>
            <person name="Qiu J."/>
            <person name="Zhao L."/>
            <person name="Xie H.B."/>
            <person name="Fu W.Y."/>
            <person name="Jin J."/>
            <person name="Li X.W."/>
            <person name="Jiao Y."/>
            <person name="Zhou C.C."/>
            <person name="Tu T."/>
            <person name="Chai C.Y."/>
            <person name="Gao J.L."/>
            <person name="Fan L.J."/>
            <person name="van de Weg E."/>
            <person name="Wang J.Y."/>
            <person name="Gao Z.S."/>
        </authorList>
    </citation>
    <scope>NUCLEOTIDE SEQUENCE [LARGE SCALE GENOMIC DNA]</scope>
    <source>
        <tissue evidence="2">Leaves</tissue>
    </source>
</reference>
<accession>A0A6A1UKG0</accession>
<evidence type="ECO:0000313" key="2">
    <source>
        <dbReference type="EMBL" id="KAB1200468.1"/>
    </source>
</evidence>
<feature type="compositionally biased region" description="Low complexity" evidence="1">
    <location>
        <begin position="181"/>
        <end position="194"/>
    </location>
</feature>
<feature type="compositionally biased region" description="Basic and acidic residues" evidence="1">
    <location>
        <begin position="50"/>
        <end position="60"/>
    </location>
</feature>
<dbReference type="Proteomes" id="UP000516437">
    <property type="component" value="Unassembled WGS sequence"/>
</dbReference>
<comment type="caution">
    <text evidence="2">The sequence shown here is derived from an EMBL/GenBank/DDBJ whole genome shotgun (WGS) entry which is preliminary data.</text>
</comment>